<protein>
    <submittedName>
        <fullName evidence="1">Uncharacterized protein</fullName>
    </submittedName>
</protein>
<proteinExistence type="predicted"/>
<sequence>MPCASIEACVQLVAKNYVPKANVPKRLRACEVTTSPALAVAERQEYWIVFSTIAACGGGSNLATEMLLLKSQQNHFDLLSHIAVGGKWLQIDDSIVMFVEPDWFYVRLVAWPQWADAATAKQENHYFMRYALINGQLQQLDQNIYQQDGGQFKLVTEYLAP</sequence>
<name>A0A7D5ZII8_9NEIS</name>
<organism evidence="1 2">
    <name type="scientific">Chitinibacter fontanus</name>
    <dbReference type="NCBI Taxonomy" id="1737446"/>
    <lineage>
        <taxon>Bacteria</taxon>
        <taxon>Pseudomonadati</taxon>
        <taxon>Pseudomonadota</taxon>
        <taxon>Betaproteobacteria</taxon>
        <taxon>Neisseriales</taxon>
        <taxon>Chitinibacteraceae</taxon>
        <taxon>Chitinibacter</taxon>
    </lineage>
</organism>
<accession>A0A7D5ZII8</accession>
<evidence type="ECO:0000313" key="1">
    <source>
        <dbReference type="EMBL" id="QLI82427.1"/>
    </source>
</evidence>
<dbReference type="EMBL" id="CP058952">
    <property type="protein sequence ID" value="QLI82427.1"/>
    <property type="molecule type" value="Genomic_DNA"/>
</dbReference>
<gene>
    <name evidence="1" type="ORF">HZU75_13325</name>
</gene>
<reference evidence="1 2" key="1">
    <citation type="journal article" date="2016" name="Int. J. Syst. Evol. Microbiol.">
        <title>Chitinibacter fontanus sp. nov., isolated from a spring.</title>
        <authorList>
            <person name="Sheu S.Y."/>
            <person name="Li Y.S."/>
            <person name="Young C.C."/>
            <person name="Chen W.M."/>
        </authorList>
    </citation>
    <scope>NUCLEOTIDE SEQUENCE [LARGE SCALE GENOMIC DNA]</scope>
    <source>
        <strain evidence="1 2">STM-7</strain>
    </source>
</reference>
<dbReference type="KEGG" id="cfon:HZU75_13325"/>
<dbReference type="Proteomes" id="UP000510822">
    <property type="component" value="Chromosome"/>
</dbReference>
<evidence type="ECO:0000313" key="2">
    <source>
        <dbReference type="Proteomes" id="UP000510822"/>
    </source>
</evidence>
<keyword evidence="2" id="KW-1185">Reference proteome</keyword>
<dbReference type="RefSeq" id="WP_180306507.1">
    <property type="nucleotide sequence ID" value="NZ_CP058952.1"/>
</dbReference>
<dbReference type="AlphaFoldDB" id="A0A7D5ZII8"/>